<dbReference type="SUPFAM" id="SSF53807">
    <property type="entry name" value="Helical backbone' metal receptor"/>
    <property type="match status" value="1"/>
</dbReference>
<keyword evidence="1" id="KW-0812">Transmembrane</keyword>
<dbReference type="RefSeq" id="WP_084272437.1">
    <property type="nucleotide sequence ID" value="NZ_FWYE01000001.1"/>
</dbReference>
<dbReference type="Pfam" id="PF01497">
    <property type="entry name" value="Peripla_BP_2"/>
    <property type="match status" value="1"/>
</dbReference>
<dbReference type="InterPro" id="IPR002491">
    <property type="entry name" value="ABC_transptr_periplasmic_BD"/>
</dbReference>
<keyword evidence="4" id="KW-1185">Reference proteome</keyword>
<dbReference type="Proteomes" id="UP000192315">
    <property type="component" value="Unassembled WGS sequence"/>
</dbReference>
<organism evidence="3 4">
    <name type="scientific">Picrophilus torridus (strain ATCC 700027 / DSM 9790 / JCM 10055 / NBRC 100828 / KAW 2/3)</name>
    <dbReference type="NCBI Taxonomy" id="1122961"/>
    <lineage>
        <taxon>Archaea</taxon>
        <taxon>Methanobacteriati</taxon>
        <taxon>Thermoplasmatota</taxon>
        <taxon>Thermoplasmata</taxon>
        <taxon>Thermoplasmatales</taxon>
        <taxon>Picrophilaceae</taxon>
        <taxon>Picrophilus</taxon>
    </lineage>
</organism>
<dbReference type="InterPro" id="IPR050902">
    <property type="entry name" value="ABC_Transporter_SBP"/>
</dbReference>
<evidence type="ECO:0000313" key="4">
    <source>
        <dbReference type="Proteomes" id="UP000192315"/>
    </source>
</evidence>
<dbReference type="Gene3D" id="3.40.50.1980">
    <property type="entry name" value="Nitrogenase molybdenum iron protein domain"/>
    <property type="match status" value="2"/>
</dbReference>
<protein>
    <submittedName>
        <fullName evidence="3">Iron complex transport system substrate-binding protein</fullName>
    </submittedName>
</protein>
<dbReference type="AlphaFoldDB" id="A0A8G2FVZ3"/>
<name>A0A8G2FVZ3_PICTO</name>
<proteinExistence type="predicted"/>
<reference evidence="3 4" key="1">
    <citation type="submission" date="2017-04" db="EMBL/GenBank/DDBJ databases">
        <authorList>
            <person name="Varghese N."/>
            <person name="Submissions S."/>
        </authorList>
    </citation>
    <scope>NUCLEOTIDE SEQUENCE [LARGE SCALE GENOMIC DNA]</scope>
    <source>
        <strain evidence="3 4">DSM 9789</strain>
    </source>
</reference>
<evidence type="ECO:0000259" key="2">
    <source>
        <dbReference type="PROSITE" id="PS50983"/>
    </source>
</evidence>
<dbReference type="PROSITE" id="PS50983">
    <property type="entry name" value="FE_B12_PBP"/>
    <property type="match status" value="1"/>
</dbReference>
<dbReference type="EMBL" id="FWYE01000001">
    <property type="protein sequence ID" value="SMD30481.1"/>
    <property type="molecule type" value="Genomic_DNA"/>
</dbReference>
<dbReference type="PANTHER" id="PTHR30535">
    <property type="entry name" value="VITAMIN B12-BINDING PROTEIN"/>
    <property type="match status" value="1"/>
</dbReference>
<gene>
    <name evidence="3" type="ORF">SAMN02745355_0363</name>
</gene>
<sequence>MNKRIVAVIIVSIVIIASFLIYNIHDNKNVKGITVYADNGTFNFKSSVNRIVSLSPAFTATLYGIGALNDVVGISTCTFYPEPVKNITVVGSYDSINTEEILNLSAQVIIGCSMPASLISKVDSLGIKYLEYVPCNINEIENMTLQLGILTGNERNASIIVKWMNSAIDSFSNISDLEKTCIFYYLDSDPVYTAGNNTFMNQIFNIIDLKNVAAFHNGYFPISMEYILNDSSNIRYIIMSPYVNYTNLKTKAFEATYAFKHNNIIYTNSSLNNLLEEPDFRIIYGAYNLLTEMNRTRAFMVKIPEFPFNLKYSPD</sequence>
<dbReference type="PANTHER" id="PTHR30535:SF34">
    <property type="entry name" value="MOLYBDATE-BINDING PROTEIN MOLA"/>
    <property type="match status" value="1"/>
</dbReference>
<evidence type="ECO:0000256" key="1">
    <source>
        <dbReference type="SAM" id="Phobius"/>
    </source>
</evidence>
<comment type="caution">
    <text evidence="3">The sequence shown here is derived from an EMBL/GenBank/DDBJ whole genome shotgun (WGS) entry which is preliminary data.</text>
</comment>
<feature type="transmembrane region" description="Helical" evidence="1">
    <location>
        <begin position="5"/>
        <end position="24"/>
    </location>
</feature>
<feature type="domain" description="Fe/B12 periplasmic-binding" evidence="2">
    <location>
        <begin position="50"/>
        <end position="297"/>
    </location>
</feature>
<keyword evidence="1" id="KW-0472">Membrane</keyword>
<accession>A0A8G2FVZ3</accession>
<keyword evidence="1" id="KW-1133">Transmembrane helix</keyword>
<evidence type="ECO:0000313" key="3">
    <source>
        <dbReference type="EMBL" id="SMD30481.1"/>
    </source>
</evidence>